<dbReference type="AlphaFoldDB" id="A0A1M6LSV1"/>
<organism evidence="2 3">
    <name type="scientific">Dethiosulfatibacter aminovorans DSM 17477</name>
    <dbReference type="NCBI Taxonomy" id="1121476"/>
    <lineage>
        <taxon>Bacteria</taxon>
        <taxon>Bacillati</taxon>
        <taxon>Bacillota</taxon>
        <taxon>Tissierellia</taxon>
        <taxon>Dethiosulfatibacter</taxon>
    </lineage>
</organism>
<accession>A0A1M6LSV1</accession>
<reference evidence="2 3" key="1">
    <citation type="submission" date="2016-11" db="EMBL/GenBank/DDBJ databases">
        <authorList>
            <person name="Jaros S."/>
            <person name="Januszkiewicz K."/>
            <person name="Wedrychowicz H."/>
        </authorList>
    </citation>
    <scope>NUCLEOTIDE SEQUENCE [LARGE SCALE GENOMIC DNA]</scope>
    <source>
        <strain evidence="2 3">DSM 17477</strain>
    </source>
</reference>
<dbReference type="EMBL" id="FQZL01000034">
    <property type="protein sequence ID" value="SHJ74297.1"/>
    <property type="molecule type" value="Genomic_DNA"/>
</dbReference>
<dbReference type="InterPro" id="IPR032820">
    <property type="entry name" value="ATPase_put"/>
</dbReference>
<keyword evidence="1" id="KW-0812">Transmembrane</keyword>
<dbReference type="OrthoDB" id="1708087at2"/>
<evidence type="ECO:0000313" key="2">
    <source>
        <dbReference type="EMBL" id="SHJ74297.1"/>
    </source>
</evidence>
<keyword evidence="1" id="KW-0472">Membrane</keyword>
<protein>
    <submittedName>
        <fullName evidence="2">Putative F0F1-ATPase subunit Ca2+/Mg2+ transporter</fullName>
    </submittedName>
</protein>
<dbReference type="RefSeq" id="WP_073050628.1">
    <property type="nucleotide sequence ID" value="NZ_FQZL01000034.1"/>
</dbReference>
<evidence type="ECO:0000313" key="3">
    <source>
        <dbReference type="Proteomes" id="UP000184052"/>
    </source>
</evidence>
<feature type="transmembrane region" description="Helical" evidence="1">
    <location>
        <begin position="45"/>
        <end position="63"/>
    </location>
</feature>
<dbReference type="STRING" id="1121476.SAMN02745751_03264"/>
<keyword evidence="1" id="KW-1133">Transmembrane helix</keyword>
<evidence type="ECO:0000256" key="1">
    <source>
        <dbReference type="SAM" id="Phobius"/>
    </source>
</evidence>
<dbReference type="Pfam" id="PF09527">
    <property type="entry name" value="ATPase_gene1"/>
    <property type="match status" value="1"/>
</dbReference>
<name>A0A1M6LSV1_9FIRM</name>
<keyword evidence="3" id="KW-1185">Reference proteome</keyword>
<feature type="transmembrane region" description="Helical" evidence="1">
    <location>
        <begin position="12"/>
        <end position="33"/>
    </location>
</feature>
<sequence>MDKNKLKIFQNLALLTQIGIMMIVPIFGGLLVGRFLDDKFGTGNKFLLIFIIIGTGAAFMNLYKIAMKGNKK</sequence>
<dbReference type="Proteomes" id="UP000184052">
    <property type="component" value="Unassembled WGS sequence"/>
</dbReference>
<gene>
    <name evidence="2" type="ORF">SAMN02745751_03264</name>
</gene>
<proteinExistence type="predicted"/>